<comment type="caution">
    <text evidence="1">The sequence shown here is derived from an EMBL/GenBank/DDBJ whole genome shotgun (WGS) entry which is preliminary data.</text>
</comment>
<feature type="non-terminal residue" evidence="1">
    <location>
        <position position="1"/>
    </location>
</feature>
<name>A0A813FWV9_POLGL</name>
<proteinExistence type="predicted"/>
<keyword evidence="2" id="KW-1185">Reference proteome</keyword>
<dbReference type="Proteomes" id="UP000654075">
    <property type="component" value="Unassembled WGS sequence"/>
</dbReference>
<protein>
    <submittedName>
        <fullName evidence="1">Uncharacterized protein</fullName>
    </submittedName>
</protein>
<evidence type="ECO:0000313" key="2">
    <source>
        <dbReference type="Proteomes" id="UP000654075"/>
    </source>
</evidence>
<feature type="non-terminal residue" evidence="1">
    <location>
        <position position="113"/>
    </location>
</feature>
<dbReference type="EMBL" id="CAJNNV010026550">
    <property type="protein sequence ID" value="CAE8618475.1"/>
    <property type="molecule type" value="Genomic_DNA"/>
</dbReference>
<dbReference type="AlphaFoldDB" id="A0A813FWV9"/>
<dbReference type="OrthoDB" id="446563at2759"/>
<reference evidence="1" key="1">
    <citation type="submission" date="2021-02" db="EMBL/GenBank/DDBJ databases">
        <authorList>
            <person name="Dougan E. K."/>
            <person name="Rhodes N."/>
            <person name="Thang M."/>
            <person name="Chan C."/>
        </authorList>
    </citation>
    <scope>NUCLEOTIDE SEQUENCE</scope>
</reference>
<organism evidence="1 2">
    <name type="scientific">Polarella glacialis</name>
    <name type="common">Dinoflagellate</name>
    <dbReference type="NCBI Taxonomy" id="89957"/>
    <lineage>
        <taxon>Eukaryota</taxon>
        <taxon>Sar</taxon>
        <taxon>Alveolata</taxon>
        <taxon>Dinophyceae</taxon>
        <taxon>Suessiales</taxon>
        <taxon>Suessiaceae</taxon>
        <taxon>Polarella</taxon>
    </lineage>
</organism>
<gene>
    <name evidence="1" type="ORF">PGLA1383_LOCUS36093</name>
</gene>
<evidence type="ECO:0000313" key="1">
    <source>
        <dbReference type="EMBL" id="CAE8618475.1"/>
    </source>
</evidence>
<sequence length="113" mass="12152">VGADQLRRVLRRAHGAVDDEHRVATATWRSPLSLFSAPPSAASSSVPGWAVATVVKAQRLVDRAAGLGDLTDVYEAQILTAKREGRGLARSAMISLLERLDELADELRAHQPS</sequence>
<accession>A0A813FWV9</accession>